<dbReference type="Proteomes" id="UP000689967">
    <property type="component" value="Unassembled WGS sequence"/>
</dbReference>
<dbReference type="InterPro" id="IPR005064">
    <property type="entry name" value="BUG"/>
</dbReference>
<proteinExistence type="inferred from homology"/>
<dbReference type="PANTHER" id="PTHR42928">
    <property type="entry name" value="TRICARBOXYLATE-BINDING PROTEIN"/>
    <property type="match status" value="1"/>
</dbReference>
<dbReference type="RefSeq" id="WP_216873926.1">
    <property type="nucleotide sequence ID" value="NZ_JAERQM010000002.1"/>
</dbReference>
<feature type="chain" id="PRO_5045601651" evidence="2">
    <location>
        <begin position="25"/>
        <end position="331"/>
    </location>
</feature>
<protein>
    <submittedName>
        <fullName evidence="3">Tripartite tricarboxylate transporter substrate binding protein</fullName>
    </submittedName>
</protein>
<sequence length="331" mass="34938">MRRSLLGLAMAAGLTTALAPPALAFPDRTINLVVGYAPGGSTDITSRLLADRMGAALGASGRVVVENRPGASGMIASDWLRRQATDGHVLMLVEASSHALAPNAVVGGTRYDPVADFTHVAVVGTAPMIVVAQPNLPVRNPAEMVARMREGQAEQMPFASSGVASMPHLSGEMLTHVIGLGGRFPHISYRSGGQMVESIAKAETQWGVAVLASAAGQVRDGRVRGIAVTGMERFPSFPDIPTLNETALPGFDLENWFAVIGPKGMPEAVTAQINRAIREAIAQPQLRDRLLTAGVAPWTRPNSPADAAAFFQAELAKFRQVVERTGVRLEP</sequence>
<reference evidence="3 4" key="1">
    <citation type="submission" date="2021-01" db="EMBL/GenBank/DDBJ databases">
        <title>Roseomonas sp. nov, a bacterium isolated from an oil production mixture in Yumen Oilfield.</title>
        <authorList>
            <person name="Wu D."/>
        </authorList>
    </citation>
    <scope>NUCLEOTIDE SEQUENCE [LARGE SCALE GENOMIC DNA]</scope>
    <source>
        <strain evidence="3 4">ROY-5-3</strain>
    </source>
</reference>
<accession>A0ABS6H490</accession>
<dbReference type="PANTHER" id="PTHR42928:SF5">
    <property type="entry name" value="BLR1237 PROTEIN"/>
    <property type="match status" value="1"/>
</dbReference>
<comment type="similarity">
    <text evidence="1">Belongs to the UPF0065 (bug) family.</text>
</comment>
<dbReference type="PIRSF" id="PIRSF017082">
    <property type="entry name" value="YflP"/>
    <property type="match status" value="1"/>
</dbReference>
<dbReference type="Pfam" id="PF03401">
    <property type="entry name" value="TctC"/>
    <property type="match status" value="1"/>
</dbReference>
<gene>
    <name evidence="3" type="ORF">JJQ90_07185</name>
</gene>
<keyword evidence="2" id="KW-0732">Signal</keyword>
<organism evidence="3 4">
    <name type="scientific">Falsiroseomonas oleicola</name>
    <dbReference type="NCBI Taxonomy" id="2801474"/>
    <lineage>
        <taxon>Bacteria</taxon>
        <taxon>Pseudomonadati</taxon>
        <taxon>Pseudomonadota</taxon>
        <taxon>Alphaproteobacteria</taxon>
        <taxon>Acetobacterales</taxon>
        <taxon>Roseomonadaceae</taxon>
        <taxon>Falsiroseomonas</taxon>
    </lineage>
</organism>
<comment type="caution">
    <text evidence="3">The sequence shown here is derived from an EMBL/GenBank/DDBJ whole genome shotgun (WGS) entry which is preliminary data.</text>
</comment>
<dbReference type="EMBL" id="JAERQM010000002">
    <property type="protein sequence ID" value="MBU8543484.1"/>
    <property type="molecule type" value="Genomic_DNA"/>
</dbReference>
<evidence type="ECO:0000256" key="2">
    <source>
        <dbReference type="SAM" id="SignalP"/>
    </source>
</evidence>
<name>A0ABS6H490_9PROT</name>
<evidence type="ECO:0000313" key="3">
    <source>
        <dbReference type="EMBL" id="MBU8543484.1"/>
    </source>
</evidence>
<evidence type="ECO:0000256" key="1">
    <source>
        <dbReference type="ARBA" id="ARBA00006987"/>
    </source>
</evidence>
<evidence type="ECO:0000313" key="4">
    <source>
        <dbReference type="Proteomes" id="UP000689967"/>
    </source>
</evidence>
<feature type="signal peptide" evidence="2">
    <location>
        <begin position="1"/>
        <end position="24"/>
    </location>
</feature>
<keyword evidence="4" id="KW-1185">Reference proteome</keyword>